<organism evidence="1 2">
    <name type="scientific">Panagrolaimus sp. JU765</name>
    <dbReference type="NCBI Taxonomy" id="591449"/>
    <lineage>
        <taxon>Eukaryota</taxon>
        <taxon>Metazoa</taxon>
        <taxon>Ecdysozoa</taxon>
        <taxon>Nematoda</taxon>
        <taxon>Chromadorea</taxon>
        <taxon>Rhabditida</taxon>
        <taxon>Tylenchina</taxon>
        <taxon>Panagrolaimomorpha</taxon>
        <taxon>Panagrolaimoidea</taxon>
        <taxon>Panagrolaimidae</taxon>
        <taxon>Panagrolaimus</taxon>
    </lineage>
</organism>
<accession>A0AC34R080</accession>
<name>A0AC34R080_9BILA</name>
<reference evidence="2" key="1">
    <citation type="submission" date="2022-11" db="UniProtKB">
        <authorList>
            <consortium name="WormBaseParasite"/>
        </authorList>
    </citation>
    <scope>IDENTIFICATION</scope>
</reference>
<dbReference type="WBParaSite" id="JU765_v2.g2173.t1">
    <property type="protein sequence ID" value="JU765_v2.g2173.t1"/>
    <property type="gene ID" value="JU765_v2.g2173"/>
</dbReference>
<evidence type="ECO:0000313" key="2">
    <source>
        <dbReference type="WBParaSite" id="JU765_v2.g2173.t1"/>
    </source>
</evidence>
<proteinExistence type="predicted"/>
<dbReference type="Proteomes" id="UP000887576">
    <property type="component" value="Unplaced"/>
</dbReference>
<evidence type="ECO:0000313" key="1">
    <source>
        <dbReference type="Proteomes" id="UP000887576"/>
    </source>
</evidence>
<sequence length="927" mass="107128">MLFNPDICNRIKYFLIPPVNDFVLARYETVVGVRELISGDYYNPENQSNSFYVSKIKTGVIVLLRVLPKFPVDLKHVIAFLNGGSCQQHDTLKGAMDYISQISSQPCIIRCHLKPNGENVTVPDCYRFPWHVYLQQLYGAEFCCVAVEDFLQKVDVTVPFYLGSFLNGLLPKVSENLKQHLKFYQASNFSQLCQNILSMYPDLRAFRHYSYGEVYQLVTKFYNEATVPSLSNYHDYSTSLSFLSFDFEKFRKFEFSRVDGKLFVIVDTEEQKYLRLWDSPIIIVNGFKNVSTILDIYDNLESQNYLFAIFTDPHVFHNRFDGTEQIAFSQCPHFLGLMKMKPTELASKMKESNERFEKHCPNRESFKTRRWICNNCFRFVGKVGTNLLCECGESFPENCQVKCFHENHGDEWIPLVESKKIDLKSEQKKVVHELRTSKMVEEMNSEKPTEPTMNEKKAEESNSTLEEIKINGWSKNGPKYKTDKKETNQEQCNKTSVTVVDIKSKIPKPEPKLEVLPICPVPDECRNIFTADAIYKKTDNCYNILVVGQSGVGKSSLLNAFKNYLLYPTADDALKSRLNYMVPCEFPVYYEDGTKKVVKIGKDDVNEHYQSDGNNTGSTTQSCKVHPLVFGKQRINFIDTPGLTDTRGMDQDNKNLKMIYKTITSFDKIHAVCFVLKPNEIKLGVGAERALSDLLSLFPKTVMSRVIFLMTYAKGTFFRPGSTVSALAKFSANLKETRGVELPKITKETVFCFDNEAFRYLCAREKNIKYPNATLDDYKFSWDNSRDATLRFFDRLKSLEPLMRQELATLRFTRQLLLEQHDFIKENYLKENVTNRPYLLVGYYLVAQSLDNMELALYGKDHLNCIHMKKLEEFLKQFKLATSEEKSKFLAIALKKFQTTLGSNPKIDLLILYYEKNKKLPDSVFNF</sequence>
<protein>
    <submittedName>
        <fullName evidence="2">AIG1-type G domain-containing protein</fullName>
    </submittedName>
</protein>